<sequence length="534" mass="59674">MKRIMKFAGLLAAGLMLGQGPVVAETGITGFHDSTSGTYMDYMKTVYARAGKPELLQLPLTAFDKEYDLVGLAAESWSQSEDGLTWTINLRNNLTWSDGHPLTSEDYLFSLQRAATSGYDFAWYWDFAGGIKNWKPVTEGSADVAELGLGAPDEHTLTVTTETAKPYLPSVISLWYPVPKHIWDEHGDDYAANVDTLVSSGAFKLDSWEKSTNKMVFSKRADYAGPWPAQIDKVTIDPSVGAPEVGFPAYLAGDTDLTNLNAGQIPFAEAKFKEQLRTNAIFAVSYFSFDLEAEPFNNIDVRKALWYAVDREEMTSTVLKNLAIPAKSLLAPGFPGYNEGLTQYATFDPEKAREHLAKAGYPNGEGFPKVEVWYRKQGGYNGAITAPMLQYLQAEYKEHLGIEMDIKVMSIQEWMDALLNKKNSLFLSPYEFDYLDPSNFYGIFYNGGRHSHHLASYDELVAQADSNPNWETRLELYEKAEMELINNVSIIPLMHPITTSLIKNEVKGEGTSPNKLGFSPLDARITYFYTHVTK</sequence>
<comment type="similarity">
    <text evidence="2">Belongs to the bacterial solute-binding protein 5 family.</text>
</comment>
<evidence type="ECO:0000313" key="7">
    <source>
        <dbReference type="EMBL" id="GLQ17248.1"/>
    </source>
</evidence>
<dbReference type="CDD" id="cd08504">
    <property type="entry name" value="PBP2_OppA"/>
    <property type="match status" value="1"/>
</dbReference>
<feature type="domain" description="Solute-binding protein family 5" evidence="6">
    <location>
        <begin position="69"/>
        <end position="449"/>
    </location>
</feature>
<keyword evidence="8" id="KW-1185">Reference proteome</keyword>
<gene>
    <name evidence="7" type="ORF">GCM10007879_14970</name>
</gene>
<name>A0ABQ5UPW9_9HYPH</name>
<dbReference type="InterPro" id="IPR039424">
    <property type="entry name" value="SBP_5"/>
</dbReference>
<protein>
    <submittedName>
        <fullName evidence="7">ABC transporter substrate-binding protein</fullName>
    </submittedName>
</protein>
<dbReference type="Gene3D" id="3.90.76.10">
    <property type="entry name" value="Dipeptide-binding Protein, Domain 1"/>
    <property type="match status" value="1"/>
</dbReference>
<evidence type="ECO:0000256" key="3">
    <source>
        <dbReference type="ARBA" id="ARBA00022448"/>
    </source>
</evidence>
<dbReference type="PIRSF" id="PIRSF002741">
    <property type="entry name" value="MppA"/>
    <property type="match status" value="1"/>
</dbReference>
<evidence type="ECO:0000256" key="4">
    <source>
        <dbReference type="ARBA" id="ARBA00022729"/>
    </source>
</evidence>
<keyword evidence="4 5" id="KW-0732">Signal</keyword>
<dbReference type="RefSeq" id="WP_284363233.1">
    <property type="nucleotide sequence ID" value="NZ_BSNI01000002.1"/>
</dbReference>
<accession>A0ABQ5UPW9</accession>
<organism evidence="7 8">
    <name type="scientific">Maritalea porphyrae</name>
    <dbReference type="NCBI Taxonomy" id="880732"/>
    <lineage>
        <taxon>Bacteria</taxon>
        <taxon>Pseudomonadati</taxon>
        <taxon>Pseudomonadota</taxon>
        <taxon>Alphaproteobacteria</taxon>
        <taxon>Hyphomicrobiales</taxon>
        <taxon>Devosiaceae</taxon>
        <taxon>Maritalea</taxon>
    </lineage>
</organism>
<keyword evidence="3" id="KW-0813">Transport</keyword>
<dbReference type="InterPro" id="IPR030678">
    <property type="entry name" value="Peptide/Ni-bd"/>
</dbReference>
<dbReference type="Gene3D" id="3.10.105.10">
    <property type="entry name" value="Dipeptide-binding Protein, Domain 3"/>
    <property type="match status" value="1"/>
</dbReference>
<evidence type="ECO:0000256" key="1">
    <source>
        <dbReference type="ARBA" id="ARBA00004418"/>
    </source>
</evidence>
<feature type="signal peptide" evidence="5">
    <location>
        <begin position="1"/>
        <end position="24"/>
    </location>
</feature>
<comment type="caution">
    <text evidence="7">The sequence shown here is derived from an EMBL/GenBank/DDBJ whole genome shotgun (WGS) entry which is preliminary data.</text>
</comment>
<proteinExistence type="inferred from homology"/>
<dbReference type="InterPro" id="IPR000914">
    <property type="entry name" value="SBP_5_dom"/>
</dbReference>
<evidence type="ECO:0000256" key="2">
    <source>
        <dbReference type="ARBA" id="ARBA00005695"/>
    </source>
</evidence>
<evidence type="ECO:0000256" key="5">
    <source>
        <dbReference type="SAM" id="SignalP"/>
    </source>
</evidence>
<comment type="subcellular location">
    <subcellularLocation>
        <location evidence="1">Periplasm</location>
    </subcellularLocation>
</comment>
<dbReference type="PANTHER" id="PTHR30290:SF10">
    <property type="entry name" value="PERIPLASMIC OLIGOPEPTIDE-BINDING PROTEIN-RELATED"/>
    <property type="match status" value="1"/>
</dbReference>
<dbReference type="Proteomes" id="UP001161405">
    <property type="component" value="Unassembled WGS sequence"/>
</dbReference>
<dbReference type="EMBL" id="BSNI01000002">
    <property type="protein sequence ID" value="GLQ17248.1"/>
    <property type="molecule type" value="Genomic_DNA"/>
</dbReference>
<dbReference type="Pfam" id="PF00496">
    <property type="entry name" value="SBP_bac_5"/>
    <property type="match status" value="1"/>
</dbReference>
<reference evidence="7" key="1">
    <citation type="journal article" date="2014" name="Int. J. Syst. Evol. Microbiol.">
        <title>Complete genome of a new Firmicutes species belonging to the dominant human colonic microbiota ('Ruminococcus bicirculans') reveals two chromosomes and a selective capacity to utilize plant glucans.</title>
        <authorList>
            <consortium name="NISC Comparative Sequencing Program"/>
            <person name="Wegmann U."/>
            <person name="Louis P."/>
            <person name="Goesmann A."/>
            <person name="Henrissat B."/>
            <person name="Duncan S.H."/>
            <person name="Flint H.J."/>
        </authorList>
    </citation>
    <scope>NUCLEOTIDE SEQUENCE</scope>
    <source>
        <strain evidence="7">NBRC 107169</strain>
    </source>
</reference>
<reference evidence="7" key="2">
    <citation type="submission" date="2023-01" db="EMBL/GenBank/DDBJ databases">
        <title>Draft genome sequence of Maritalea porphyrae strain NBRC 107169.</title>
        <authorList>
            <person name="Sun Q."/>
            <person name="Mori K."/>
        </authorList>
    </citation>
    <scope>NUCLEOTIDE SEQUENCE</scope>
    <source>
        <strain evidence="7">NBRC 107169</strain>
    </source>
</reference>
<evidence type="ECO:0000259" key="6">
    <source>
        <dbReference type="Pfam" id="PF00496"/>
    </source>
</evidence>
<feature type="chain" id="PRO_5045122250" evidence="5">
    <location>
        <begin position="25"/>
        <end position="534"/>
    </location>
</feature>
<dbReference type="PANTHER" id="PTHR30290">
    <property type="entry name" value="PERIPLASMIC BINDING COMPONENT OF ABC TRANSPORTER"/>
    <property type="match status" value="1"/>
</dbReference>
<dbReference type="Gene3D" id="3.40.190.10">
    <property type="entry name" value="Periplasmic binding protein-like II"/>
    <property type="match status" value="1"/>
</dbReference>
<evidence type="ECO:0000313" key="8">
    <source>
        <dbReference type="Proteomes" id="UP001161405"/>
    </source>
</evidence>
<dbReference type="SUPFAM" id="SSF53850">
    <property type="entry name" value="Periplasmic binding protein-like II"/>
    <property type="match status" value="1"/>
</dbReference>